<dbReference type="EMBL" id="JBFXLQ010000008">
    <property type="protein sequence ID" value="KAL2869720.1"/>
    <property type="molecule type" value="Genomic_DNA"/>
</dbReference>
<feature type="region of interest" description="Disordered" evidence="1">
    <location>
        <begin position="245"/>
        <end position="277"/>
    </location>
</feature>
<organism evidence="2 3">
    <name type="scientific">Aspergillus lucknowensis</name>
    <dbReference type="NCBI Taxonomy" id="176173"/>
    <lineage>
        <taxon>Eukaryota</taxon>
        <taxon>Fungi</taxon>
        <taxon>Dikarya</taxon>
        <taxon>Ascomycota</taxon>
        <taxon>Pezizomycotina</taxon>
        <taxon>Eurotiomycetes</taxon>
        <taxon>Eurotiomycetidae</taxon>
        <taxon>Eurotiales</taxon>
        <taxon>Aspergillaceae</taxon>
        <taxon>Aspergillus</taxon>
        <taxon>Aspergillus subgen. Nidulantes</taxon>
    </lineage>
</organism>
<accession>A0ABR4LYV4</accession>
<protein>
    <submittedName>
        <fullName evidence="2">Uncharacterized protein</fullName>
    </submittedName>
</protein>
<comment type="caution">
    <text evidence="2">The sequence shown here is derived from an EMBL/GenBank/DDBJ whole genome shotgun (WGS) entry which is preliminary data.</text>
</comment>
<reference evidence="2 3" key="1">
    <citation type="submission" date="2024-07" db="EMBL/GenBank/DDBJ databases">
        <title>Section-level genome sequencing and comparative genomics of Aspergillus sections Usti and Cavernicolus.</title>
        <authorList>
            <consortium name="Lawrence Berkeley National Laboratory"/>
            <person name="Nybo J.L."/>
            <person name="Vesth T.C."/>
            <person name="Theobald S."/>
            <person name="Frisvad J.C."/>
            <person name="Larsen T.O."/>
            <person name="Kjaerboelling I."/>
            <person name="Rothschild-Mancinelli K."/>
            <person name="Lyhne E.K."/>
            <person name="Kogle M.E."/>
            <person name="Barry K."/>
            <person name="Clum A."/>
            <person name="Na H."/>
            <person name="Ledsgaard L."/>
            <person name="Lin J."/>
            <person name="Lipzen A."/>
            <person name="Kuo A."/>
            <person name="Riley R."/>
            <person name="Mondo S."/>
            <person name="Labutti K."/>
            <person name="Haridas S."/>
            <person name="Pangalinan J."/>
            <person name="Salamov A.A."/>
            <person name="Simmons B.A."/>
            <person name="Magnuson J.K."/>
            <person name="Chen J."/>
            <person name="Drula E."/>
            <person name="Henrissat B."/>
            <person name="Wiebenga A."/>
            <person name="Lubbers R.J."/>
            <person name="Gomes A.C."/>
            <person name="Macurrencykelacurrency M.R."/>
            <person name="Stajich J."/>
            <person name="Grigoriev I.V."/>
            <person name="Mortensen U.H."/>
            <person name="De Vries R.P."/>
            <person name="Baker S.E."/>
            <person name="Andersen M.R."/>
        </authorList>
    </citation>
    <scope>NUCLEOTIDE SEQUENCE [LARGE SCALE GENOMIC DNA]</scope>
    <source>
        <strain evidence="2 3">CBS 449.75</strain>
    </source>
</reference>
<keyword evidence="3" id="KW-1185">Reference proteome</keyword>
<evidence type="ECO:0000313" key="2">
    <source>
        <dbReference type="EMBL" id="KAL2869720.1"/>
    </source>
</evidence>
<evidence type="ECO:0000256" key="1">
    <source>
        <dbReference type="SAM" id="MobiDB-lite"/>
    </source>
</evidence>
<proteinExistence type="predicted"/>
<dbReference type="RefSeq" id="XP_070888699.1">
    <property type="nucleotide sequence ID" value="XM_071027323.1"/>
</dbReference>
<dbReference type="Proteomes" id="UP001610432">
    <property type="component" value="Unassembled WGS sequence"/>
</dbReference>
<name>A0ABR4LYV4_9EURO</name>
<evidence type="ECO:0000313" key="3">
    <source>
        <dbReference type="Proteomes" id="UP001610432"/>
    </source>
</evidence>
<gene>
    <name evidence="2" type="ORF">BJX67DRAFT_320362</name>
</gene>
<sequence length="277" mass="31301">MSEPLWNPAEYGPEIRFKSCLVFENIGIPYVIWFEDALVQYGVPTVVFDLYVLVLDLDTAADALIKAGWIVDTQSLHRIGDSVVEIPQTPLISPDQKTKTVLLLASNWKFPLAADSPLDRVPVNDHSPSKVSFPRLSGLLDALIESWLVGPTEDATLLVHLACYFNYLYGYVPALKERSFADQMKYEHRQFHFDVLAGMASSTFPFRNHQRGIREALLQGRYQLQECSAPRDAEALFGGWGKIRLPDPVKDESVEGPGKEHRGKERKVPMRQEFPSK</sequence>
<dbReference type="GeneID" id="98142395"/>